<dbReference type="PANTHER" id="PTHR43418">
    <property type="entry name" value="MULTIFUNCTIONAL TRYPTOPHAN BIOSYNTHESIS PROTEIN-RELATED"/>
    <property type="match status" value="1"/>
</dbReference>
<dbReference type="AlphaFoldDB" id="A0A843WEU5"/>
<evidence type="ECO:0000259" key="3">
    <source>
        <dbReference type="Pfam" id="PF00117"/>
    </source>
</evidence>
<dbReference type="GO" id="GO:0005829">
    <property type="term" value="C:cytosol"/>
    <property type="evidence" value="ECO:0007669"/>
    <property type="project" value="TreeGrafter"/>
</dbReference>
<comment type="caution">
    <text evidence="4">The sequence shown here is derived from an EMBL/GenBank/DDBJ whole genome shotgun (WGS) entry which is preliminary data.</text>
</comment>
<evidence type="ECO:0000256" key="1">
    <source>
        <dbReference type="ARBA" id="ARBA00022962"/>
    </source>
</evidence>
<feature type="domain" description="Glutamine amidotransferase" evidence="3">
    <location>
        <begin position="38"/>
        <end position="87"/>
    </location>
</feature>
<evidence type="ECO:0000313" key="4">
    <source>
        <dbReference type="EMBL" id="MQM06306.1"/>
    </source>
</evidence>
<keyword evidence="5" id="KW-1185">Reference proteome</keyword>
<proteinExistence type="predicted"/>
<feature type="region of interest" description="Disordered" evidence="2">
    <location>
        <begin position="112"/>
        <end position="135"/>
    </location>
</feature>
<organism evidence="4 5">
    <name type="scientific">Colocasia esculenta</name>
    <name type="common">Wild taro</name>
    <name type="synonym">Arum esculentum</name>
    <dbReference type="NCBI Taxonomy" id="4460"/>
    <lineage>
        <taxon>Eukaryota</taxon>
        <taxon>Viridiplantae</taxon>
        <taxon>Streptophyta</taxon>
        <taxon>Embryophyta</taxon>
        <taxon>Tracheophyta</taxon>
        <taxon>Spermatophyta</taxon>
        <taxon>Magnoliopsida</taxon>
        <taxon>Liliopsida</taxon>
        <taxon>Araceae</taxon>
        <taxon>Aroideae</taxon>
        <taxon>Colocasieae</taxon>
        <taxon>Colocasia</taxon>
    </lineage>
</organism>
<dbReference type="Proteomes" id="UP000652761">
    <property type="component" value="Unassembled WGS sequence"/>
</dbReference>
<dbReference type="PRINTS" id="PR00097">
    <property type="entry name" value="ANTSNTHASEII"/>
</dbReference>
<dbReference type="InterPro" id="IPR029062">
    <property type="entry name" value="Class_I_gatase-like"/>
</dbReference>
<dbReference type="InterPro" id="IPR050472">
    <property type="entry name" value="Anth_synth/Amidotransfase"/>
</dbReference>
<dbReference type="OrthoDB" id="748336at2759"/>
<evidence type="ECO:0000313" key="5">
    <source>
        <dbReference type="Proteomes" id="UP000652761"/>
    </source>
</evidence>
<gene>
    <name evidence="4" type="ORF">Taro_039129</name>
</gene>
<dbReference type="GO" id="GO:0004049">
    <property type="term" value="F:anthranilate synthase activity"/>
    <property type="evidence" value="ECO:0007669"/>
    <property type="project" value="TreeGrafter"/>
</dbReference>
<dbReference type="InterPro" id="IPR017926">
    <property type="entry name" value="GATASE"/>
</dbReference>
<dbReference type="PANTHER" id="PTHR43418:SF4">
    <property type="entry name" value="MULTIFUNCTIONAL TRYPTOPHAN BIOSYNTHESIS PROTEIN"/>
    <property type="match status" value="1"/>
</dbReference>
<dbReference type="Pfam" id="PF00117">
    <property type="entry name" value="GATase"/>
    <property type="match status" value="1"/>
</dbReference>
<dbReference type="GO" id="GO:0000162">
    <property type="term" value="P:L-tryptophan biosynthetic process"/>
    <property type="evidence" value="ECO:0007669"/>
    <property type="project" value="TreeGrafter"/>
</dbReference>
<accession>A0A843WEU5</accession>
<keyword evidence="1" id="KW-0315">Glutamine amidotransferase</keyword>
<reference evidence="4" key="1">
    <citation type="submission" date="2017-07" db="EMBL/GenBank/DDBJ databases">
        <title>Taro Niue Genome Assembly and Annotation.</title>
        <authorList>
            <person name="Atibalentja N."/>
            <person name="Keating K."/>
            <person name="Fields C.J."/>
        </authorList>
    </citation>
    <scope>NUCLEOTIDE SEQUENCE</scope>
    <source>
        <strain evidence="4">Niue_2</strain>
        <tissue evidence="4">Leaf</tissue>
    </source>
</reference>
<dbReference type="Gene3D" id="3.40.50.880">
    <property type="match status" value="1"/>
</dbReference>
<sequence>MTNVNICRWGNICFAYLLIDKVFCIFTGICLKILVECKDIPILGVCLGHQALGYVHGAQIIHAPEPVHGRLSEIEHAGCNLFLDIPSGSKSGFKGCQWAGLGLGLYEPGPGPTHQYASPSSAQARAMSGRAGPDL</sequence>
<evidence type="ECO:0000256" key="2">
    <source>
        <dbReference type="SAM" id="MobiDB-lite"/>
    </source>
</evidence>
<feature type="non-terminal residue" evidence="4">
    <location>
        <position position="135"/>
    </location>
</feature>
<protein>
    <recommendedName>
        <fullName evidence="3">Glutamine amidotransferase domain-containing protein</fullName>
    </recommendedName>
</protein>
<dbReference type="SUPFAM" id="SSF52317">
    <property type="entry name" value="Class I glutamine amidotransferase-like"/>
    <property type="match status" value="1"/>
</dbReference>
<dbReference type="EMBL" id="NMUH01003599">
    <property type="protein sequence ID" value="MQM06306.1"/>
    <property type="molecule type" value="Genomic_DNA"/>
</dbReference>
<name>A0A843WEU5_COLES</name>